<dbReference type="AlphaFoldDB" id="E3QG16"/>
<reference evidence="2" key="1">
    <citation type="journal article" date="2012" name="Nat. Genet.">
        <title>Lifestyle transitions in plant pathogenic Colletotrichum fungi deciphered by genome and transcriptome analyses.</title>
        <authorList>
            <person name="O'Connell R.J."/>
            <person name="Thon M.R."/>
            <person name="Hacquard S."/>
            <person name="Amyotte S.G."/>
            <person name="Kleemann J."/>
            <person name="Torres M.F."/>
            <person name="Damm U."/>
            <person name="Buiate E.A."/>
            <person name="Epstein L."/>
            <person name="Alkan N."/>
            <person name="Altmueller J."/>
            <person name="Alvarado-Balderrama L."/>
            <person name="Bauser C.A."/>
            <person name="Becker C."/>
            <person name="Birren B.W."/>
            <person name="Chen Z."/>
            <person name="Choi J."/>
            <person name="Crouch J.A."/>
            <person name="Duvick J.P."/>
            <person name="Farman M.A."/>
            <person name="Gan P."/>
            <person name="Heiman D."/>
            <person name="Henrissat B."/>
            <person name="Howard R.J."/>
            <person name="Kabbage M."/>
            <person name="Koch C."/>
            <person name="Kracher B."/>
            <person name="Kubo Y."/>
            <person name="Law A.D."/>
            <person name="Lebrun M.-H."/>
            <person name="Lee Y.-H."/>
            <person name="Miyara I."/>
            <person name="Moore N."/>
            <person name="Neumann U."/>
            <person name="Nordstroem K."/>
            <person name="Panaccione D.G."/>
            <person name="Panstruga R."/>
            <person name="Place M."/>
            <person name="Proctor R.H."/>
            <person name="Prusky D."/>
            <person name="Rech G."/>
            <person name="Reinhardt R."/>
            <person name="Rollins J.A."/>
            <person name="Rounsley S."/>
            <person name="Schardl C.L."/>
            <person name="Schwartz D.C."/>
            <person name="Shenoy N."/>
            <person name="Shirasu K."/>
            <person name="Sikhakolli U.R."/>
            <person name="Stueber K."/>
            <person name="Sukno S.A."/>
            <person name="Sweigard J.A."/>
            <person name="Takano Y."/>
            <person name="Takahara H."/>
            <person name="Trail F."/>
            <person name="van der Does H.C."/>
            <person name="Voll L.M."/>
            <person name="Will I."/>
            <person name="Young S."/>
            <person name="Zeng Q."/>
            <person name="Zhang J."/>
            <person name="Zhou S."/>
            <person name="Dickman M.B."/>
            <person name="Schulze-Lefert P."/>
            <person name="Ver Loren van Themaat E."/>
            <person name="Ma L.-J."/>
            <person name="Vaillancourt L.J."/>
        </authorList>
    </citation>
    <scope>NUCLEOTIDE SEQUENCE [LARGE SCALE GENOMIC DNA]</scope>
    <source>
        <strain evidence="2">M1.001 / M2 / FGSC 10212</strain>
    </source>
</reference>
<proteinExistence type="predicted"/>
<sequence length="188" mass="20720">MWRLLASTVLAANEGGEHVDHVGSLKGLDWAADAFNSLFPQLEAAVVRVIGYSKGLPTPATYLDEKRVPPGIWASLNDVLTDCSRTASLLNTCTKAFDDRRVYPDAAKRGPGFSGPNNVVVFMKWPILAYLVQLWFERKADDGFHTTLAHSDVPGDERQNIIDWFGSKSGSPDTILDRAMVRRSIITS</sequence>
<dbReference type="VEuPathDB" id="FungiDB:GLRG_04995"/>
<dbReference type="eggNOG" id="ENOG502SZVV">
    <property type="taxonomic scope" value="Eukaryota"/>
</dbReference>
<keyword evidence="2" id="KW-1185">Reference proteome</keyword>
<accession>E3QG16</accession>
<dbReference type="EMBL" id="GG697346">
    <property type="protein sequence ID" value="EFQ29851.1"/>
    <property type="molecule type" value="Genomic_DNA"/>
</dbReference>
<dbReference type="RefSeq" id="XP_008093871.1">
    <property type="nucleotide sequence ID" value="XM_008095680.1"/>
</dbReference>
<dbReference type="GeneID" id="24410360"/>
<evidence type="ECO:0000313" key="2">
    <source>
        <dbReference type="Proteomes" id="UP000008782"/>
    </source>
</evidence>
<dbReference type="OrthoDB" id="4811426at2759"/>
<gene>
    <name evidence="1" type="ORF">GLRG_04995</name>
</gene>
<protein>
    <submittedName>
        <fullName evidence="1">Uncharacterized protein</fullName>
    </submittedName>
</protein>
<evidence type="ECO:0000313" key="1">
    <source>
        <dbReference type="EMBL" id="EFQ29851.1"/>
    </source>
</evidence>
<dbReference type="Proteomes" id="UP000008782">
    <property type="component" value="Unassembled WGS sequence"/>
</dbReference>
<dbReference type="HOGENOM" id="CLU_1440956_0_0_1"/>
<name>E3QG16_COLGM</name>
<organism evidence="2">
    <name type="scientific">Colletotrichum graminicola (strain M1.001 / M2 / FGSC 10212)</name>
    <name type="common">Maize anthracnose fungus</name>
    <name type="synonym">Glomerella graminicola</name>
    <dbReference type="NCBI Taxonomy" id="645133"/>
    <lineage>
        <taxon>Eukaryota</taxon>
        <taxon>Fungi</taxon>
        <taxon>Dikarya</taxon>
        <taxon>Ascomycota</taxon>
        <taxon>Pezizomycotina</taxon>
        <taxon>Sordariomycetes</taxon>
        <taxon>Hypocreomycetidae</taxon>
        <taxon>Glomerellales</taxon>
        <taxon>Glomerellaceae</taxon>
        <taxon>Colletotrichum</taxon>
        <taxon>Colletotrichum graminicola species complex</taxon>
    </lineage>
</organism>
<dbReference type="STRING" id="645133.E3QG16"/>